<dbReference type="Proteomes" id="UP000708208">
    <property type="component" value="Unassembled WGS sequence"/>
</dbReference>
<dbReference type="AlphaFoldDB" id="A0A8J2L569"/>
<evidence type="ECO:0000313" key="1">
    <source>
        <dbReference type="EMBL" id="CAG7825273.1"/>
    </source>
</evidence>
<gene>
    <name evidence="1" type="ORF">AFUS01_LOCUS35391</name>
</gene>
<reference evidence="1" key="1">
    <citation type="submission" date="2021-06" db="EMBL/GenBank/DDBJ databases">
        <authorList>
            <person name="Hodson N. C."/>
            <person name="Mongue J. A."/>
            <person name="Jaron S. K."/>
        </authorList>
    </citation>
    <scope>NUCLEOTIDE SEQUENCE</scope>
</reference>
<sequence>MQHVHPKTGGILGGRRRAEFICNLQLAIIYGPLRNIRQDSMPRWILLSNLAKVEGVSVGKINFVLFPTPNLPWKGTIVRENRKHALKSFVPPSPGWNSRALSVLNYIRAEDKCVGAMERKLFHGVECLYVLPGTSPHIGFISEFETVTSKTLLGIRERERERDILKEITNENQQ</sequence>
<keyword evidence="2" id="KW-1185">Reference proteome</keyword>
<accession>A0A8J2L569</accession>
<evidence type="ECO:0000313" key="2">
    <source>
        <dbReference type="Proteomes" id="UP000708208"/>
    </source>
</evidence>
<proteinExistence type="predicted"/>
<comment type="caution">
    <text evidence="1">The sequence shown here is derived from an EMBL/GenBank/DDBJ whole genome shotgun (WGS) entry which is preliminary data.</text>
</comment>
<name>A0A8J2L569_9HEXA</name>
<protein>
    <submittedName>
        <fullName evidence="1">Uncharacterized protein</fullName>
    </submittedName>
</protein>
<organism evidence="1 2">
    <name type="scientific">Allacma fusca</name>
    <dbReference type="NCBI Taxonomy" id="39272"/>
    <lineage>
        <taxon>Eukaryota</taxon>
        <taxon>Metazoa</taxon>
        <taxon>Ecdysozoa</taxon>
        <taxon>Arthropoda</taxon>
        <taxon>Hexapoda</taxon>
        <taxon>Collembola</taxon>
        <taxon>Symphypleona</taxon>
        <taxon>Sminthuridae</taxon>
        <taxon>Allacma</taxon>
    </lineage>
</organism>
<dbReference type="EMBL" id="CAJVCH010535597">
    <property type="protein sequence ID" value="CAG7825273.1"/>
    <property type="molecule type" value="Genomic_DNA"/>
</dbReference>